<dbReference type="AlphaFoldDB" id="A0ABD3R8P1"/>
<feature type="compositionally biased region" description="Low complexity" evidence="2">
    <location>
        <begin position="152"/>
        <end position="161"/>
    </location>
</feature>
<dbReference type="EMBL" id="JALLPB020000414">
    <property type="protein sequence ID" value="KAL3809365.1"/>
    <property type="molecule type" value="Genomic_DNA"/>
</dbReference>
<dbReference type="GO" id="GO:0005634">
    <property type="term" value="C:nucleus"/>
    <property type="evidence" value="ECO:0007669"/>
    <property type="project" value="UniProtKB-SubCell"/>
</dbReference>
<comment type="caution">
    <text evidence="3">The sequence shown here is derived from an EMBL/GenBank/DDBJ whole genome shotgun (WGS) entry which is preliminary data.</text>
</comment>
<keyword evidence="1" id="KW-0460">Magnesium</keyword>
<keyword evidence="1" id="KW-0255">Endonuclease</keyword>
<evidence type="ECO:0000256" key="2">
    <source>
        <dbReference type="SAM" id="MobiDB-lite"/>
    </source>
</evidence>
<keyword evidence="1" id="KW-0539">Nucleus</keyword>
<keyword evidence="1" id="KW-0233">DNA recombination</keyword>
<dbReference type="InterPro" id="IPR033309">
    <property type="entry name" value="Mus81"/>
</dbReference>
<proteinExistence type="inferred from homology"/>
<evidence type="ECO:0000313" key="4">
    <source>
        <dbReference type="Proteomes" id="UP001530377"/>
    </source>
</evidence>
<comment type="subcellular location">
    <subcellularLocation>
        <location evidence="1">Nucleus</location>
    </subcellularLocation>
</comment>
<accession>A0ABD3R8P1</accession>
<dbReference type="PANTHER" id="PTHR13451">
    <property type="entry name" value="CLASS II CROSSOVER JUNCTION ENDONUCLEASE MUS81"/>
    <property type="match status" value="1"/>
</dbReference>
<dbReference type="EC" id="3.1.22.-" evidence="1"/>
<comment type="similarity">
    <text evidence="1">Belongs to the XPF family.</text>
</comment>
<feature type="compositionally biased region" description="Gly residues" evidence="2">
    <location>
        <begin position="19"/>
        <end position="28"/>
    </location>
</feature>
<comment type="function">
    <text evidence="1">Interacts with EME1 to form a DNA structure-specific endonuclease with substrate preference for branched DNA structures with a 5'-end at the branch nick. Typical substrates include 3'-flap structures, D-loops, replication forks and nicked Holliday junctions. May be required in mitosis for the processing of stalled or collapsed replication fork intermediates. May be required in meiosis for the repair of meiosis-specific double strand breaks subsequent to single-end invasion (SEI).</text>
</comment>
<dbReference type="GO" id="GO:0003677">
    <property type="term" value="F:DNA binding"/>
    <property type="evidence" value="ECO:0007669"/>
    <property type="project" value="UniProtKB-UniRule"/>
</dbReference>
<dbReference type="PANTHER" id="PTHR13451:SF0">
    <property type="entry name" value="CROSSOVER JUNCTION ENDONUCLEASE MUS81"/>
    <property type="match status" value="1"/>
</dbReference>
<gene>
    <name evidence="3" type="ORF">ACHAXA_004368</name>
</gene>
<feature type="region of interest" description="Disordered" evidence="2">
    <location>
        <begin position="141"/>
        <end position="170"/>
    </location>
</feature>
<keyword evidence="1" id="KW-0378">Hydrolase</keyword>
<feature type="region of interest" description="Disordered" evidence="2">
    <location>
        <begin position="1"/>
        <end position="46"/>
    </location>
</feature>
<dbReference type="Proteomes" id="UP001530377">
    <property type="component" value="Unassembled WGS sequence"/>
</dbReference>
<comment type="cofactor">
    <cofactor evidence="1">
        <name>Mg(2+)</name>
        <dbReference type="ChEBI" id="CHEBI:18420"/>
    </cofactor>
</comment>
<keyword evidence="1" id="KW-0540">Nuclease</keyword>
<protein>
    <recommendedName>
        <fullName evidence="1">Crossover junction endonuclease MUS81</fullName>
        <ecNumber evidence="1">3.1.22.-</ecNumber>
    </recommendedName>
</protein>
<dbReference type="GO" id="GO:0008821">
    <property type="term" value="F:crossover junction DNA endonuclease activity"/>
    <property type="evidence" value="ECO:0007669"/>
    <property type="project" value="UniProtKB-UniRule"/>
</dbReference>
<organism evidence="3 4">
    <name type="scientific">Cyclostephanos tholiformis</name>
    <dbReference type="NCBI Taxonomy" id="382380"/>
    <lineage>
        <taxon>Eukaryota</taxon>
        <taxon>Sar</taxon>
        <taxon>Stramenopiles</taxon>
        <taxon>Ochrophyta</taxon>
        <taxon>Bacillariophyta</taxon>
        <taxon>Coscinodiscophyceae</taxon>
        <taxon>Thalassiosirophycidae</taxon>
        <taxon>Stephanodiscales</taxon>
        <taxon>Stephanodiscaceae</taxon>
        <taxon>Cyclostephanos</taxon>
    </lineage>
</organism>
<dbReference type="GO" id="GO:0006308">
    <property type="term" value="P:DNA catabolic process"/>
    <property type="evidence" value="ECO:0007669"/>
    <property type="project" value="UniProtKB-UniRule"/>
</dbReference>
<sequence length="388" mass="43574">MRRLSVPIRGIGEIQRVDGGNGGGGGNDDGTTSTNGGERRRGGAFKQQSHIFKPMKKDGNPTTDWILFEEKLRIQSNVRREFSSSGLTGHFFTPRYDSPQIDWLEEFVRRDHARHCTTGRRDSSVGCDDYAAADTRNIAYLANIPPRRQRSPSRSNGSGSNNDRELSEVGAASSPARAASYILQYDSGPFVVLATLHLARHSRHRHSNGRRLLTLTKDQLKRMAQIMCRSNLYDKVRICGRNAFACMDGLMEKQFVRKEIVRNAGDDVEKWGPLRGAEALAEKCADFDNAVNCVIPLRNIIETHIKSNANLSLCLNAREDVHLIERMKMRCEDEKVPFVVRELPADDCLFIDQSGPQEYVLLLVIERKSWSDLADSCLGKGRALNRLD</sequence>
<evidence type="ECO:0000313" key="3">
    <source>
        <dbReference type="EMBL" id="KAL3809365.1"/>
    </source>
</evidence>
<evidence type="ECO:0000256" key="1">
    <source>
        <dbReference type="RuleBase" id="RU369042"/>
    </source>
</evidence>
<dbReference type="GO" id="GO:0046872">
    <property type="term" value="F:metal ion binding"/>
    <property type="evidence" value="ECO:0007669"/>
    <property type="project" value="UniProtKB-UniRule"/>
</dbReference>
<dbReference type="GO" id="GO:0048476">
    <property type="term" value="C:Holliday junction resolvase complex"/>
    <property type="evidence" value="ECO:0007669"/>
    <property type="project" value="UniProtKB-UniRule"/>
</dbReference>
<keyword evidence="1" id="KW-0479">Metal-binding</keyword>
<keyword evidence="1" id="KW-0227">DNA damage</keyword>
<reference evidence="3 4" key="1">
    <citation type="submission" date="2024-10" db="EMBL/GenBank/DDBJ databases">
        <title>Updated reference genomes for cyclostephanoid diatoms.</title>
        <authorList>
            <person name="Roberts W.R."/>
            <person name="Alverson A.J."/>
        </authorList>
    </citation>
    <scope>NUCLEOTIDE SEQUENCE [LARGE SCALE GENOMIC DNA]</scope>
    <source>
        <strain evidence="3 4">AJA228-03</strain>
    </source>
</reference>
<dbReference type="GO" id="GO:0000727">
    <property type="term" value="P:double-strand break repair via break-induced replication"/>
    <property type="evidence" value="ECO:0007669"/>
    <property type="project" value="UniProtKB-UniRule"/>
</dbReference>
<comment type="subunit">
    <text evidence="1">Interacts with EME1.</text>
</comment>
<keyword evidence="4" id="KW-1185">Reference proteome</keyword>
<name>A0ABD3R8P1_9STRA</name>
<keyword evidence="1" id="KW-0234">DNA repair</keyword>